<dbReference type="PANTHER" id="PTHR11717">
    <property type="entry name" value="LOW MOLECULAR WEIGHT PROTEIN TYROSINE PHOSPHATASE"/>
    <property type="match status" value="1"/>
</dbReference>
<name>A0ABS2Q8H6_9BACL</name>
<dbReference type="PANTHER" id="PTHR11717:SF7">
    <property type="entry name" value="LOW MOLECULAR WEIGHT PHOSPHOTYROSINE PROTEIN PHOSPHATASE"/>
    <property type="match status" value="1"/>
</dbReference>
<gene>
    <name evidence="7" type="ORF">JOC27_000923</name>
</gene>
<accession>A0ABS2Q8H6</accession>
<dbReference type="EC" id="3.1.3.48" evidence="2"/>
<dbReference type="Proteomes" id="UP000823201">
    <property type="component" value="Unassembled WGS sequence"/>
</dbReference>
<dbReference type="EMBL" id="JAFBEV010000006">
    <property type="protein sequence ID" value="MBM7657474.1"/>
    <property type="molecule type" value="Genomic_DNA"/>
</dbReference>
<dbReference type="InterPro" id="IPR023485">
    <property type="entry name" value="Ptyr_pPase"/>
</dbReference>
<proteinExistence type="inferred from homology"/>
<dbReference type="PRINTS" id="PR00719">
    <property type="entry name" value="LMWPTPASE"/>
</dbReference>
<evidence type="ECO:0000259" key="6">
    <source>
        <dbReference type="SMART" id="SM00226"/>
    </source>
</evidence>
<dbReference type="GO" id="GO:0004725">
    <property type="term" value="F:protein tyrosine phosphatase activity"/>
    <property type="evidence" value="ECO:0007669"/>
    <property type="project" value="UniProtKB-EC"/>
</dbReference>
<keyword evidence="3 7" id="KW-0378">Hydrolase</keyword>
<comment type="similarity">
    <text evidence="1">Belongs to the low molecular weight phosphotyrosine protein phosphatase family.</text>
</comment>
<dbReference type="InterPro" id="IPR017867">
    <property type="entry name" value="Tyr_phospatase_low_mol_wt"/>
</dbReference>
<evidence type="ECO:0000256" key="3">
    <source>
        <dbReference type="ARBA" id="ARBA00022801"/>
    </source>
</evidence>
<reference evidence="7 8" key="1">
    <citation type="submission" date="2021-01" db="EMBL/GenBank/DDBJ databases">
        <title>Genomic Encyclopedia of Type Strains, Phase IV (KMG-IV): sequencing the most valuable type-strain genomes for metagenomic binning, comparative biology and taxonomic classification.</title>
        <authorList>
            <person name="Goeker M."/>
        </authorList>
    </citation>
    <scope>NUCLEOTIDE SEQUENCE [LARGE SCALE GENOMIC DNA]</scope>
    <source>
        <strain evidence="7 8">DSM 100968</strain>
    </source>
</reference>
<protein>
    <recommendedName>
        <fullName evidence="2">protein-tyrosine-phosphatase</fullName>
        <ecNumber evidence="2">3.1.3.48</ecNumber>
    </recommendedName>
</protein>
<keyword evidence="4" id="KW-0904">Protein phosphatase</keyword>
<organism evidence="7 8">
    <name type="scientific">Sporolactobacillus spathodeae</name>
    <dbReference type="NCBI Taxonomy" id="1465502"/>
    <lineage>
        <taxon>Bacteria</taxon>
        <taxon>Bacillati</taxon>
        <taxon>Bacillota</taxon>
        <taxon>Bacilli</taxon>
        <taxon>Bacillales</taxon>
        <taxon>Sporolactobacillaceae</taxon>
        <taxon>Sporolactobacillus</taxon>
    </lineage>
</organism>
<evidence type="ECO:0000256" key="5">
    <source>
        <dbReference type="ARBA" id="ARBA00051722"/>
    </source>
</evidence>
<dbReference type="InterPro" id="IPR050438">
    <property type="entry name" value="LMW_PTPase"/>
</dbReference>
<dbReference type="SUPFAM" id="SSF52788">
    <property type="entry name" value="Phosphotyrosine protein phosphatases I"/>
    <property type="match status" value="1"/>
</dbReference>
<dbReference type="RefSeq" id="WP_205005818.1">
    <property type="nucleotide sequence ID" value="NZ_CBCRXA010000014.1"/>
</dbReference>
<dbReference type="InterPro" id="IPR036196">
    <property type="entry name" value="Ptyr_pPase_sf"/>
</dbReference>
<evidence type="ECO:0000256" key="4">
    <source>
        <dbReference type="ARBA" id="ARBA00022912"/>
    </source>
</evidence>
<comment type="catalytic activity">
    <reaction evidence="5">
        <text>O-phospho-L-tyrosyl-[protein] + H2O = L-tyrosyl-[protein] + phosphate</text>
        <dbReference type="Rhea" id="RHEA:10684"/>
        <dbReference type="Rhea" id="RHEA-COMP:10136"/>
        <dbReference type="Rhea" id="RHEA-COMP:20101"/>
        <dbReference type="ChEBI" id="CHEBI:15377"/>
        <dbReference type="ChEBI" id="CHEBI:43474"/>
        <dbReference type="ChEBI" id="CHEBI:46858"/>
        <dbReference type="ChEBI" id="CHEBI:61978"/>
        <dbReference type="EC" id="3.1.3.48"/>
    </reaction>
</comment>
<comment type="caution">
    <text evidence="7">The sequence shown here is derived from an EMBL/GenBank/DDBJ whole genome shotgun (WGS) entry which is preliminary data.</text>
</comment>
<sequence>MKRILFVCLGNICRSPMAEAVLRNKLKQRSLTGLAAVDSAGTGDWHIGDPPHQGTREILQKHRISFQGIHARQVHLNDFDQFDWLIAMDSRNQTDLMEQAAQQPARTEKILRFMDLVPGTADQDVPDPYYTGNFENVFQLVDKGTDKLIERLIAGSL</sequence>
<evidence type="ECO:0000313" key="8">
    <source>
        <dbReference type="Proteomes" id="UP000823201"/>
    </source>
</evidence>
<dbReference type="Gene3D" id="3.40.50.2300">
    <property type="match status" value="1"/>
</dbReference>
<dbReference type="SMART" id="SM00226">
    <property type="entry name" value="LMWPc"/>
    <property type="match status" value="1"/>
</dbReference>
<dbReference type="Pfam" id="PF01451">
    <property type="entry name" value="LMWPc"/>
    <property type="match status" value="1"/>
</dbReference>
<evidence type="ECO:0000256" key="2">
    <source>
        <dbReference type="ARBA" id="ARBA00013064"/>
    </source>
</evidence>
<dbReference type="CDD" id="cd16343">
    <property type="entry name" value="LMWPTP"/>
    <property type="match status" value="1"/>
</dbReference>
<feature type="domain" description="Phosphotyrosine protein phosphatase I" evidence="6">
    <location>
        <begin position="2"/>
        <end position="151"/>
    </location>
</feature>
<evidence type="ECO:0000256" key="1">
    <source>
        <dbReference type="ARBA" id="ARBA00011063"/>
    </source>
</evidence>
<keyword evidence="8" id="KW-1185">Reference proteome</keyword>
<evidence type="ECO:0000313" key="7">
    <source>
        <dbReference type="EMBL" id="MBM7657474.1"/>
    </source>
</evidence>